<dbReference type="SUPFAM" id="SSF46785">
    <property type="entry name" value="Winged helix' DNA-binding domain"/>
    <property type="match status" value="1"/>
</dbReference>
<evidence type="ECO:0000259" key="4">
    <source>
        <dbReference type="PROSITE" id="PS50987"/>
    </source>
</evidence>
<dbReference type="PROSITE" id="PS50987">
    <property type="entry name" value="HTH_ARSR_2"/>
    <property type="match status" value="1"/>
</dbReference>
<dbReference type="PRINTS" id="PR00778">
    <property type="entry name" value="HTHARSR"/>
</dbReference>
<keyword evidence="3" id="KW-0804">Transcription</keyword>
<keyword evidence="6" id="KW-1185">Reference proteome</keyword>
<dbReference type="InterPro" id="IPR036388">
    <property type="entry name" value="WH-like_DNA-bd_sf"/>
</dbReference>
<evidence type="ECO:0000256" key="1">
    <source>
        <dbReference type="ARBA" id="ARBA00023015"/>
    </source>
</evidence>
<keyword evidence="2" id="KW-0238">DNA-binding</keyword>
<name>A0ABQ2KCD6_9MICO</name>
<organism evidence="5 6">
    <name type="scientific">Agrococcus terreus</name>
    <dbReference type="NCBI Taxonomy" id="574649"/>
    <lineage>
        <taxon>Bacteria</taxon>
        <taxon>Bacillati</taxon>
        <taxon>Actinomycetota</taxon>
        <taxon>Actinomycetes</taxon>
        <taxon>Micrococcales</taxon>
        <taxon>Microbacteriaceae</taxon>
        <taxon>Agrococcus</taxon>
    </lineage>
</organism>
<dbReference type="InterPro" id="IPR051011">
    <property type="entry name" value="Metal_resp_trans_reg"/>
</dbReference>
<dbReference type="NCBIfam" id="NF033788">
    <property type="entry name" value="HTH_metalloreg"/>
    <property type="match status" value="1"/>
</dbReference>
<evidence type="ECO:0000313" key="5">
    <source>
        <dbReference type="EMBL" id="GGN78000.1"/>
    </source>
</evidence>
<sequence length="113" mass="12476">MSYVDDEPVELAVEVFSMLADATRLRILLALREGEMSVGDLAAVARRPTPAVSQHLAKMRLARMVIARQVGTRVFYRLADDHASELVTIAMHQGEHMLGTAPVHESVPALERD</sequence>
<evidence type="ECO:0000313" key="6">
    <source>
        <dbReference type="Proteomes" id="UP000626982"/>
    </source>
</evidence>
<protein>
    <submittedName>
        <fullName evidence="5">Transcriptional regulator</fullName>
    </submittedName>
</protein>
<feature type="domain" description="HTH arsR-type" evidence="4">
    <location>
        <begin position="4"/>
        <end position="98"/>
    </location>
</feature>
<dbReference type="CDD" id="cd00090">
    <property type="entry name" value="HTH_ARSR"/>
    <property type="match status" value="1"/>
</dbReference>
<dbReference type="PANTHER" id="PTHR43132:SF8">
    <property type="entry name" value="HTH-TYPE TRANSCRIPTIONAL REGULATOR KMTR"/>
    <property type="match status" value="1"/>
</dbReference>
<dbReference type="PANTHER" id="PTHR43132">
    <property type="entry name" value="ARSENICAL RESISTANCE OPERON REPRESSOR ARSR-RELATED"/>
    <property type="match status" value="1"/>
</dbReference>
<dbReference type="SMART" id="SM00418">
    <property type="entry name" value="HTH_ARSR"/>
    <property type="match status" value="1"/>
</dbReference>
<gene>
    <name evidence="5" type="ORF">GCM10010968_03310</name>
</gene>
<reference evidence="6" key="1">
    <citation type="journal article" date="2019" name="Int. J. Syst. Evol. Microbiol.">
        <title>The Global Catalogue of Microorganisms (GCM) 10K type strain sequencing project: providing services to taxonomists for standard genome sequencing and annotation.</title>
        <authorList>
            <consortium name="The Broad Institute Genomics Platform"/>
            <consortium name="The Broad Institute Genome Sequencing Center for Infectious Disease"/>
            <person name="Wu L."/>
            <person name="Ma J."/>
        </authorList>
    </citation>
    <scope>NUCLEOTIDE SEQUENCE [LARGE SCALE GENOMIC DNA]</scope>
    <source>
        <strain evidence="6">CGMCC 1.6960</strain>
    </source>
</reference>
<keyword evidence="1" id="KW-0805">Transcription regulation</keyword>
<evidence type="ECO:0000256" key="3">
    <source>
        <dbReference type="ARBA" id="ARBA00023163"/>
    </source>
</evidence>
<dbReference type="EMBL" id="BMLM01000001">
    <property type="protein sequence ID" value="GGN78000.1"/>
    <property type="molecule type" value="Genomic_DNA"/>
</dbReference>
<dbReference type="InterPro" id="IPR001845">
    <property type="entry name" value="HTH_ArsR_DNA-bd_dom"/>
</dbReference>
<dbReference type="InterPro" id="IPR011991">
    <property type="entry name" value="ArsR-like_HTH"/>
</dbReference>
<dbReference type="Gene3D" id="1.10.10.10">
    <property type="entry name" value="Winged helix-like DNA-binding domain superfamily/Winged helix DNA-binding domain"/>
    <property type="match status" value="1"/>
</dbReference>
<dbReference type="Pfam" id="PF01022">
    <property type="entry name" value="HTH_5"/>
    <property type="match status" value="1"/>
</dbReference>
<evidence type="ECO:0000256" key="2">
    <source>
        <dbReference type="ARBA" id="ARBA00023125"/>
    </source>
</evidence>
<proteinExistence type="predicted"/>
<dbReference type="InterPro" id="IPR036390">
    <property type="entry name" value="WH_DNA-bd_sf"/>
</dbReference>
<accession>A0ABQ2KCD6</accession>
<dbReference type="Proteomes" id="UP000626982">
    <property type="component" value="Unassembled WGS sequence"/>
</dbReference>
<comment type="caution">
    <text evidence="5">The sequence shown here is derived from an EMBL/GenBank/DDBJ whole genome shotgun (WGS) entry which is preliminary data.</text>
</comment>